<accession>A0A378YY52</accession>
<feature type="region of interest" description="Disordered" evidence="1">
    <location>
        <begin position="1"/>
        <end position="34"/>
    </location>
</feature>
<dbReference type="KEGG" id="ppnm:LV28_23335"/>
<gene>
    <name evidence="2" type="ORF">NCTC13160_04601</name>
</gene>
<protein>
    <submittedName>
        <fullName evidence="2">Uncharacterized protein</fullName>
    </submittedName>
</protein>
<name>A0A378YY52_9BURK</name>
<evidence type="ECO:0000313" key="3">
    <source>
        <dbReference type="Proteomes" id="UP000254573"/>
    </source>
</evidence>
<feature type="compositionally biased region" description="Low complexity" evidence="1">
    <location>
        <begin position="24"/>
        <end position="34"/>
    </location>
</feature>
<dbReference type="Proteomes" id="UP000254573">
    <property type="component" value="Unassembled WGS sequence"/>
</dbReference>
<reference evidence="2 3" key="1">
    <citation type="submission" date="2018-06" db="EMBL/GenBank/DDBJ databases">
        <authorList>
            <consortium name="Pathogen Informatics"/>
            <person name="Doyle S."/>
        </authorList>
    </citation>
    <scope>NUCLEOTIDE SEQUENCE [LARGE SCALE GENOMIC DNA]</scope>
    <source>
        <strain evidence="2 3">NCTC13160</strain>
    </source>
</reference>
<evidence type="ECO:0000256" key="1">
    <source>
        <dbReference type="SAM" id="MobiDB-lite"/>
    </source>
</evidence>
<evidence type="ECO:0000313" key="2">
    <source>
        <dbReference type="EMBL" id="SUA81733.1"/>
    </source>
</evidence>
<dbReference type="STRING" id="93220.A6P55_19795"/>
<sequence length="71" mass="7989">MEDGIWHFSASDDSLNPMGDKLDTAPPRTARPARPACSLAAVRNNGSRFRRLLANFWHSVAVFVPKYRQFA</sequence>
<dbReference type="AlphaFoldDB" id="A0A378YY52"/>
<dbReference type="EMBL" id="UGSG01000001">
    <property type="protein sequence ID" value="SUA81733.1"/>
    <property type="molecule type" value="Genomic_DNA"/>
</dbReference>
<organism evidence="2 3">
    <name type="scientific">Pandoraea pnomenusa</name>
    <dbReference type="NCBI Taxonomy" id="93220"/>
    <lineage>
        <taxon>Bacteria</taxon>
        <taxon>Pseudomonadati</taxon>
        <taxon>Pseudomonadota</taxon>
        <taxon>Betaproteobacteria</taxon>
        <taxon>Burkholderiales</taxon>
        <taxon>Burkholderiaceae</taxon>
        <taxon>Pandoraea</taxon>
    </lineage>
</organism>
<proteinExistence type="predicted"/>